<protein>
    <submittedName>
        <fullName evidence="1">Uncharacterized protein</fullName>
    </submittedName>
</protein>
<dbReference type="InterPro" id="IPR059220">
    <property type="entry name" value="AbiEi"/>
</dbReference>
<gene>
    <name evidence="1" type="ORF">CWO07_15995</name>
</gene>
<reference evidence="1 2" key="1">
    <citation type="submission" date="2017-11" db="EMBL/GenBank/DDBJ databases">
        <title>Population delineation of vibrios coincides with oyster pathogenicity.</title>
        <authorList>
            <person name="Bruto M."/>
            <person name="Labreuche Y."/>
            <person name="James A."/>
            <person name="Piel D."/>
            <person name="Chenivesse S."/>
            <person name="Petton B."/>
            <person name="Polz M.F."/>
            <person name="Le Roux F."/>
        </authorList>
    </citation>
    <scope>NUCLEOTIDE SEQUENCE [LARGE SCALE GENOMIC DNA]</scope>
    <source>
        <strain evidence="1 2">FF_144</strain>
    </source>
</reference>
<dbReference type="Proteomes" id="UP000244197">
    <property type="component" value="Unassembled WGS sequence"/>
</dbReference>
<evidence type="ECO:0000313" key="1">
    <source>
        <dbReference type="EMBL" id="PTP31253.1"/>
    </source>
</evidence>
<name>A0A2T5ETB6_VIBSP</name>
<comment type="caution">
    <text evidence="1">The sequence shown here is derived from an EMBL/GenBank/DDBJ whole genome shotgun (WGS) entry which is preliminary data.</text>
</comment>
<accession>A0A2T5ETB6</accession>
<proteinExistence type="predicted"/>
<evidence type="ECO:0000313" key="2">
    <source>
        <dbReference type="Proteomes" id="UP000244197"/>
    </source>
</evidence>
<sequence length="174" mass="20030">MTKVEKLISAMAESSKFGKGVFSKAELAYLLNVEQTHRFNKFLYDCVKKGTINRIANGLFESTITPPNPRTAIYEVARKLRPGYLSYISLESELSRTGKISQIIMDRLTLMTRGRSGTFKTRYGVVEFTHTKHKVSQLENDLFFDEEVKMYRAMPHRALADLKSCKRNLQMINH</sequence>
<dbReference type="EMBL" id="PIFK01000031">
    <property type="protein sequence ID" value="PTP31253.1"/>
    <property type="molecule type" value="Genomic_DNA"/>
</dbReference>
<dbReference type="NCBIfam" id="NF047376">
    <property type="entry name" value="TAA_AbiEi"/>
    <property type="match status" value="1"/>
</dbReference>
<dbReference type="RefSeq" id="WP_102458571.1">
    <property type="nucleotide sequence ID" value="NZ_MCWO01000396.1"/>
</dbReference>
<organism evidence="1 2">
    <name type="scientific">Vibrio splendidus</name>
    <dbReference type="NCBI Taxonomy" id="29497"/>
    <lineage>
        <taxon>Bacteria</taxon>
        <taxon>Pseudomonadati</taxon>
        <taxon>Pseudomonadota</taxon>
        <taxon>Gammaproteobacteria</taxon>
        <taxon>Vibrionales</taxon>
        <taxon>Vibrionaceae</taxon>
        <taxon>Vibrio</taxon>
    </lineage>
</organism>
<dbReference type="AlphaFoldDB" id="A0A2T5ETB6"/>